<reference evidence="2 3" key="1">
    <citation type="submission" date="2016-10" db="EMBL/GenBank/DDBJ databases">
        <title>The genome of Paramicrosporidium saccamoebae is the missing link in understanding Cryptomycota and Microsporidia evolution.</title>
        <authorList>
            <person name="Quandt C.A."/>
            <person name="Beaudet D."/>
            <person name="Corsaro D."/>
            <person name="Michel R."/>
            <person name="Corradi N."/>
            <person name="James T."/>
        </authorList>
    </citation>
    <scope>NUCLEOTIDE SEQUENCE [LARGE SCALE GENOMIC DNA]</scope>
    <source>
        <strain evidence="2 3">KSL3</strain>
    </source>
</reference>
<proteinExistence type="predicted"/>
<keyword evidence="1" id="KW-0472">Membrane</keyword>
<evidence type="ECO:0000313" key="3">
    <source>
        <dbReference type="Proteomes" id="UP000240830"/>
    </source>
</evidence>
<protein>
    <submittedName>
        <fullName evidence="2">Uncharacterized protein</fullName>
    </submittedName>
</protein>
<keyword evidence="1" id="KW-0812">Transmembrane</keyword>
<gene>
    <name evidence="2" type="ORF">PSACC_03718</name>
</gene>
<dbReference type="EMBL" id="MTSL01000219">
    <property type="protein sequence ID" value="PJF16518.1"/>
    <property type="molecule type" value="Genomic_DNA"/>
</dbReference>
<name>A0A2H9TFF3_9FUNG</name>
<evidence type="ECO:0000313" key="2">
    <source>
        <dbReference type="EMBL" id="PJF16518.1"/>
    </source>
</evidence>
<organism evidence="2 3">
    <name type="scientific">Paramicrosporidium saccamoebae</name>
    <dbReference type="NCBI Taxonomy" id="1246581"/>
    <lineage>
        <taxon>Eukaryota</taxon>
        <taxon>Fungi</taxon>
        <taxon>Fungi incertae sedis</taxon>
        <taxon>Cryptomycota</taxon>
        <taxon>Cryptomycota incertae sedis</taxon>
        <taxon>Paramicrosporidium</taxon>
    </lineage>
</organism>
<keyword evidence="3" id="KW-1185">Reference proteome</keyword>
<accession>A0A2H9TFF3</accession>
<feature type="transmembrane region" description="Helical" evidence="1">
    <location>
        <begin position="40"/>
        <end position="59"/>
    </location>
</feature>
<keyword evidence="1" id="KW-1133">Transmembrane helix</keyword>
<dbReference type="Proteomes" id="UP000240830">
    <property type="component" value="Unassembled WGS sequence"/>
</dbReference>
<dbReference type="AlphaFoldDB" id="A0A2H9TFF3"/>
<comment type="caution">
    <text evidence="2">The sequence shown here is derived from an EMBL/GenBank/DDBJ whole genome shotgun (WGS) entry which is preliminary data.</text>
</comment>
<sequence length="67" mass="7315">MLPEFDLIQFEGSMLKLKEETAGAARKQASQLKMTAYKEIFGGVLSVFAAIFAITMRQIGHPIVGAL</sequence>
<evidence type="ECO:0000256" key="1">
    <source>
        <dbReference type="SAM" id="Phobius"/>
    </source>
</evidence>